<dbReference type="PANTHER" id="PTHR46470">
    <property type="entry name" value="N-ACYLNEURAMINATE-9-PHOSPHATASE"/>
    <property type="match status" value="1"/>
</dbReference>
<dbReference type="SFLD" id="SFLDG01129">
    <property type="entry name" value="C1.5:_HAD__Beta-PGM__Phosphata"/>
    <property type="match status" value="1"/>
</dbReference>
<dbReference type="PANTHER" id="PTHR46470:SF4">
    <property type="entry name" value="5-AMINO-6-(5-PHOSPHO-D-RIBITYLAMINO)URACIL PHOSPHATASE YIGB"/>
    <property type="match status" value="1"/>
</dbReference>
<dbReference type="Pfam" id="PF00702">
    <property type="entry name" value="Hydrolase"/>
    <property type="match status" value="1"/>
</dbReference>
<gene>
    <name evidence="4" type="ORF">ACFOPI_19150</name>
</gene>
<sequence>MKTPERQHHHISDRGLDLGRIRAITLDLDDTLWPIWPTIERAERVLQNWLEANAPATGALCRDRAVLREVRERLNAERPDLAHDMTALRREAIRRVLRRGGDDPELAEPAFEVFFAERQRVDLFDDALPMLAFLSERFPVVALSNGNADVHRVGIGAHFRASVSAKEFGVGKPDPRIFHAAAEAAGVAPHEVLHIGDDAHLDGVGALNAGMQLAWVNRAGHAWEHAPLVPHLTVGDLHALCRALGS</sequence>
<comment type="cofactor">
    <cofactor evidence="1">
        <name>Mg(2+)</name>
        <dbReference type="ChEBI" id="CHEBI:18420"/>
    </cofactor>
</comment>
<dbReference type="EC" id="3.1.3.-" evidence="4"/>
<dbReference type="Gene3D" id="1.20.120.1600">
    <property type="match status" value="1"/>
</dbReference>
<keyword evidence="3" id="KW-0460">Magnesium</keyword>
<dbReference type="Gene3D" id="3.40.50.1000">
    <property type="entry name" value="HAD superfamily/HAD-like"/>
    <property type="match status" value="1"/>
</dbReference>
<organism evidence="4 5">
    <name type="scientific">Hydrogenophaga luteola</name>
    <dbReference type="NCBI Taxonomy" id="1591122"/>
    <lineage>
        <taxon>Bacteria</taxon>
        <taxon>Pseudomonadati</taxon>
        <taxon>Pseudomonadota</taxon>
        <taxon>Betaproteobacteria</taxon>
        <taxon>Burkholderiales</taxon>
        <taxon>Comamonadaceae</taxon>
        <taxon>Hydrogenophaga</taxon>
    </lineage>
</organism>
<dbReference type="EMBL" id="JBHRXX010000009">
    <property type="protein sequence ID" value="MFC3685727.1"/>
    <property type="molecule type" value="Genomic_DNA"/>
</dbReference>
<accession>A0ABV7W8G7</accession>
<dbReference type="PRINTS" id="PR00413">
    <property type="entry name" value="HADHALOGNASE"/>
</dbReference>
<name>A0ABV7W8G7_9BURK</name>
<reference evidence="5" key="1">
    <citation type="journal article" date="2019" name="Int. J. Syst. Evol. Microbiol.">
        <title>The Global Catalogue of Microorganisms (GCM) 10K type strain sequencing project: providing services to taxonomists for standard genome sequencing and annotation.</title>
        <authorList>
            <consortium name="The Broad Institute Genomics Platform"/>
            <consortium name="The Broad Institute Genome Sequencing Center for Infectious Disease"/>
            <person name="Wu L."/>
            <person name="Ma J."/>
        </authorList>
    </citation>
    <scope>NUCLEOTIDE SEQUENCE [LARGE SCALE GENOMIC DNA]</scope>
    <source>
        <strain evidence="5">KCTC 42501</strain>
    </source>
</reference>
<dbReference type="InterPro" id="IPR051400">
    <property type="entry name" value="HAD-like_hydrolase"/>
</dbReference>
<proteinExistence type="predicted"/>
<dbReference type="SFLD" id="SFLDS00003">
    <property type="entry name" value="Haloacid_Dehalogenase"/>
    <property type="match status" value="1"/>
</dbReference>
<dbReference type="Proteomes" id="UP001595729">
    <property type="component" value="Unassembled WGS sequence"/>
</dbReference>
<dbReference type="NCBIfam" id="TIGR01509">
    <property type="entry name" value="HAD-SF-IA-v3"/>
    <property type="match status" value="1"/>
</dbReference>
<keyword evidence="5" id="KW-1185">Reference proteome</keyword>
<dbReference type="RefSeq" id="WP_382178751.1">
    <property type="nucleotide sequence ID" value="NZ_JBHRXX010000009.1"/>
</dbReference>
<keyword evidence="2 4" id="KW-0378">Hydrolase</keyword>
<comment type="caution">
    <text evidence="4">The sequence shown here is derived from an EMBL/GenBank/DDBJ whole genome shotgun (WGS) entry which is preliminary data.</text>
</comment>
<evidence type="ECO:0000256" key="3">
    <source>
        <dbReference type="ARBA" id="ARBA00022842"/>
    </source>
</evidence>
<dbReference type="InterPro" id="IPR006439">
    <property type="entry name" value="HAD-SF_hydro_IA"/>
</dbReference>
<evidence type="ECO:0000256" key="2">
    <source>
        <dbReference type="ARBA" id="ARBA00022801"/>
    </source>
</evidence>
<dbReference type="InterPro" id="IPR023214">
    <property type="entry name" value="HAD_sf"/>
</dbReference>
<evidence type="ECO:0000256" key="1">
    <source>
        <dbReference type="ARBA" id="ARBA00001946"/>
    </source>
</evidence>
<evidence type="ECO:0000313" key="5">
    <source>
        <dbReference type="Proteomes" id="UP001595729"/>
    </source>
</evidence>
<protein>
    <submittedName>
        <fullName evidence="4">HAD family hydrolase</fullName>
        <ecNumber evidence="4">3.1.3.-</ecNumber>
    </submittedName>
</protein>
<dbReference type="InterPro" id="IPR036412">
    <property type="entry name" value="HAD-like_sf"/>
</dbReference>
<dbReference type="SUPFAM" id="SSF56784">
    <property type="entry name" value="HAD-like"/>
    <property type="match status" value="1"/>
</dbReference>
<dbReference type="GO" id="GO:0016787">
    <property type="term" value="F:hydrolase activity"/>
    <property type="evidence" value="ECO:0007669"/>
    <property type="project" value="UniProtKB-KW"/>
</dbReference>
<dbReference type="NCBIfam" id="TIGR01549">
    <property type="entry name" value="HAD-SF-IA-v1"/>
    <property type="match status" value="1"/>
</dbReference>
<evidence type="ECO:0000313" key="4">
    <source>
        <dbReference type="EMBL" id="MFC3685727.1"/>
    </source>
</evidence>